<organism evidence="5 6">
    <name type="scientific">Aegilops tauschii subsp. strangulata</name>
    <name type="common">Goatgrass</name>
    <dbReference type="NCBI Taxonomy" id="200361"/>
    <lineage>
        <taxon>Eukaryota</taxon>
        <taxon>Viridiplantae</taxon>
        <taxon>Streptophyta</taxon>
        <taxon>Embryophyta</taxon>
        <taxon>Tracheophyta</taxon>
        <taxon>Spermatophyta</taxon>
        <taxon>Magnoliopsida</taxon>
        <taxon>Liliopsida</taxon>
        <taxon>Poales</taxon>
        <taxon>Poaceae</taxon>
        <taxon>BOP clade</taxon>
        <taxon>Pooideae</taxon>
        <taxon>Triticodae</taxon>
        <taxon>Triticeae</taxon>
        <taxon>Triticinae</taxon>
        <taxon>Aegilops</taxon>
    </lineage>
</organism>
<dbReference type="AlphaFoldDB" id="A0A453L6L3"/>
<sequence length="412" mass="43896">GRWAACWGRAGRRWSGCGWRAAPRSGSSGTGSRCPPAPCRGTSSSIGSFSAAKKALLLVSTCLQDNPRPDTSNFPSGRPFGPPGSGVGCPPGVDPHSQRSYLPPPHVPDYHARNFSSNGAAPGPRFFVEQEIMFRMICLNDMVGGVIGKGGSTIRALQSETGASVKVIDPVADSDERIIVISARENSEMMHSPSQDALIRVYSKISEASMDKSSSVPARLLVPAQHIGCLLGKGGSIIAEMRKVTGASIRIFGNEQIPRCAQRNEELVQVTGSFQSIQDALRHITGRIRDLIIPPKPHPSGDHRPPGPPPSHPMEHMGADRMPYPYGCEQGGPRPFVEQPSPRTWAPEAPATDAPRSMPDIVPAVDFRKGPGASSENQVATPATTTTEVVIPCKYIGFVCGANDSDLAEIKK</sequence>
<keyword evidence="2" id="KW-0694">RNA-binding</keyword>
<accession>A0A453L6L3</accession>
<evidence type="ECO:0000256" key="3">
    <source>
        <dbReference type="SAM" id="MobiDB-lite"/>
    </source>
</evidence>
<feature type="region of interest" description="Disordered" evidence="3">
    <location>
        <begin position="294"/>
        <end position="318"/>
    </location>
</feature>
<reference evidence="5" key="3">
    <citation type="journal article" date="2017" name="Nature">
        <title>Genome sequence of the progenitor of the wheat D genome Aegilops tauschii.</title>
        <authorList>
            <person name="Luo M.C."/>
            <person name="Gu Y.Q."/>
            <person name="Puiu D."/>
            <person name="Wang H."/>
            <person name="Twardziok S.O."/>
            <person name="Deal K.R."/>
            <person name="Huo N."/>
            <person name="Zhu T."/>
            <person name="Wang L."/>
            <person name="Wang Y."/>
            <person name="McGuire P.E."/>
            <person name="Liu S."/>
            <person name="Long H."/>
            <person name="Ramasamy R.K."/>
            <person name="Rodriguez J.C."/>
            <person name="Van S.L."/>
            <person name="Yuan L."/>
            <person name="Wang Z."/>
            <person name="Xia Z."/>
            <person name="Xiao L."/>
            <person name="Anderson O.D."/>
            <person name="Ouyang S."/>
            <person name="Liang Y."/>
            <person name="Zimin A.V."/>
            <person name="Pertea G."/>
            <person name="Qi P."/>
            <person name="Bennetzen J.L."/>
            <person name="Dai X."/>
            <person name="Dawson M.W."/>
            <person name="Muller H.G."/>
            <person name="Kugler K."/>
            <person name="Rivarola-Duarte L."/>
            <person name="Spannagl M."/>
            <person name="Mayer K.F.X."/>
            <person name="Lu F.H."/>
            <person name="Bevan M.W."/>
            <person name="Leroy P."/>
            <person name="Li P."/>
            <person name="You F.M."/>
            <person name="Sun Q."/>
            <person name="Liu Z."/>
            <person name="Lyons E."/>
            <person name="Wicker T."/>
            <person name="Salzberg S.L."/>
            <person name="Devos K.M."/>
            <person name="Dvorak J."/>
        </authorList>
    </citation>
    <scope>NUCLEOTIDE SEQUENCE [LARGE SCALE GENOMIC DNA]</scope>
    <source>
        <strain evidence="5">cv. AL8/78</strain>
    </source>
</reference>
<feature type="domain" description="K Homology" evidence="4">
    <location>
        <begin position="130"/>
        <end position="206"/>
    </location>
</feature>
<keyword evidence="6" id="KW-1185">Reference proteome</keyword>
<dbReference type="CDD" id="cd22460">
    <property type="entry name" value="KH-I_PEPPER_rpt2_like"/>
    <property type="match status" value="1"/>
</dbReference>
<reference evidence="5" key="5">
    <citation type="journal article" date="2021" name="G3 (Bethesda)">
        <title>Aegilops tauschii genome assembly Aet v5.0 features greater sequence contiguity and improved annotation.</title>
        <authorList>
            <person name="Wang L."/>
            <person name="Zhu T."/>
            <person name="Rodriguez J.C."/>
            <person name="Deal K.R."/>
            <person name="Dubcovsky J."/>
            <person name="McGuire P.E."/>
            <person name="Lux T."/>
            <person name="Spannagl M."/>
            <person name="Mayer K.F.X."/>
            <person name="Baldrich P."/>
            <person name="Meyers B.C."/>
            <person name="Huo N."/>
            <person name="Gu Y.Q."/>
            <person name="Zhou H."/>
            <person name="Devos K.M."/>
            <person name="Bennetzen J.L."/>
            <person name="Unver T."/>
            <person name="Budak H."/>
            <person name="Gulick P.J."/>
            <person name="Galiba G."/>
            <person name="Kalapos B."/>
            <person name="Nelson D.R."/>
            <person name="Li P."/>
            <person name="You F.M."/>
            <person name="Luo M.C."/>
            <person name="Dvorak J."/>
        </authorList>
    </citation>
    <scope>NUCLEOTIDE SEQUENCE [LARGE SCALE GENOMIC DNA]</scope>
    <source>
        <strain evidence="5">cv. AL8/78</strain>
    </source>
</reference>
<evidence type="ECO:0000313" key="6">
    <source>
        <dbReference type="Proteomes" id="UP000015105"/>
    </source>
</evidence>
<dbReference type="PROSITE" id="PS50084">
    <property type="entry name" value="KH_TYPE_1"/>
    <property type="match status" value="2"/>
</dbReference>
<evidence type="ECO:0000256" key="1">
    <source>
        <dbReference type="ARBA" id="ARBA00022737"/>
    </source>
</evidence>
<dbReference type="SUPFAM" id="SSF54791">
    <property type="entry name" value="Eukaryotic type KH-domain (KH-domain type I)"/>
    <property type="match status" value="2"/>
</dbReference>
<feature type="region of interest" description="Disordered" evidence="3">
    <location>
        <begin position="332"/>
        <end position="358"/>
    </location>
</feature>
<dbReference type="GO" id="GO:0003723">
    <property type="term" value="F:RNA binding"/>
    <property type="evidence" value="ECO:0007669"/>
    <property type="project" value="UniProtKB-UniRule"/>
</dbReference>
<evidence type="ECO:0000256" key="2">
    <source>
        <dbReference type="PROSITE-ProRule" id="PRU00117"/>
    </source>
</evidence>
<dbReference type="InterPro" id="IPR004088">
    <property type="entry name" value="KH_dom_type_1"/>
</dbReference>
<keyword evidence="1" id="KW-0677">Repeat</keyword>
<dbReference type="InterPro" id="IPR004087">
    <property type="entry name" value="KH_dom"/>
</dbReference>
<reference evidence="6" key="1">
    <citation type="journal article" date="2014" name="Science">
        <title>Ancient hybridizations among the ancestral genomes of bread wheat.</title>
        <authorList>
            <consortium name="International Wheat Genome Sequencing Consortium,"/>
            <person name="Marcussen T."/>
            <person name="Sandve S.R."/>
            <person name="Heier L."/>
            <person name="Spannagl M."/>
            <person name="Pfeifer M."/>
            <person name="Jakobsen K.S."/>
            <person name="Wulff B.B."/>
            <person name="Steuernagel B."/>
            <person name="Mayer K.F."/>
            <person name="Olsen O.A."/>
        </authorList>
    </citation>
    <scope>NUCLEOTIDE SEQUENCE [LARGE SCALE GENOMIC DNA]</scope>
    <source>
        <strain evidence="6">cv. AL8/78</strain>
    </source>
</reference>
<evidence type="ECO:0000259" key="4">
    <source>
        <dbReference type="SMART" id="SM00322"/>
    </source>
</evidence>
<dbReference type="InterPro" id="IPR036612">
    <property type="entry name" value="KH_dom_type_1_sf"/>
</dbReference>
<protein>
    <recommendedName>
        <fullName evidence="4">K Homology domain-containing protein</fullName>
    </recommendedName>
</protein>
<dbReference type="PANTHER" id="PTHR10288">
    <property type="entry name" value="KH DOMAIN CONTAINING RNA BINDING PROTEIN"/>
    <property type="match status" value="1"/>
</dbReference>
<dbReference type="Gene3D" id="3.30.310.210">
    <property type="match status" value="1"/>
</dbReference>
<proteinExistence type="predicted"/>
<reference evidence="6" key="2">
    <citation type="journal article" date="2017" name="Nat. Plants">
        <title>The Aegilops tauschii genome reveals multiple impacts of transposons.</title>
        <authorList>
            <person name="Zhao G."/>
            <person name="Zou C."/>
            <person name="Li K."/>
            <person name="Wang K."/>
            <person name="Li T."/>
            <person name="Gao L."/>
            <person name="Zhang X."/>
            <person name="Wang H."/>
            <person name="Yang Z."/>
            <person name="Liu X."/>
            <person name="Jiang W."/>
            <person name="Mao L."/>
            <person name="Kong X."/>
            <person name="Jiao Y."/>
            <person name="Jia J."/>
        </authorList>
    </citation>
    <scope>NUCLEOTIDE SEQUENCE [LARGE SCALE GENOMIC DNA]</scope>
    <source>
        <strain evidence="6">cv. AL8/78</strain>
    </source>
</reference>
<dbReference type="CDD" id="cd22459">
    <property type="entry name" value="KH-I_PEPPER_rpt1_like"/>
    <property type="match status" value="1"/>
</dbReference>
<dbReference type="EnsemblPlants" id="AET5Gv20646800.12">
    <property type="protein sequence ID" value="AET5Gv20646800.12"/>
    <property type="gene ID" value="AET5Gv20646800"/>
</dbReference>
<dbReference type="Pfam" id="PF00013">
    <property type="entry name" value="KH_1"/>
    <property type="match status" value="2"/>
</dbReference>
<feature type="domain" description="K Homology" evidence="4">
    <location>
        <begin position="214"/>
        <end position="289"/>
    </location>
</feature>
<evidence type="ECO:0000313" key="5">
    <source>
        <dbReference type="EnsemblPlants" id="AET5Gv20646800.12"/>
    </source>
</evidence>
<feature type="region of interest" description="Disordered" evidence="3">
    <location>
        <begin position="67"/>
        <end position="105"/>
    </location>
</feature>
<name>A0A453L6L3_AEGTS</name>
<dbReference type="SMART" id="SM00322">
    <property type="entry name" value="KH"/>
    <property type="match status" value="2"/>
</dbReference>
<dbReference type="Proteomes" id="UP000015105">
    <property type="component" value="Chromosome 5D"/>
</dbReference>
<reference evidence="5" key="4">
    <citation type="submission" date="2019-03" db="UniProtKB">
        <authorList>
            <consortium name="EnsemblPlants"/>
        </authorList>
    </citation>
    <scope>IDENTIFICATION</scope>
</reference>
<feature type="region of interest" description="Disordered" evidence="3">
    <location>
        <begin position="18"/>
        <end position="37"/>
    </location>
</feature>
<dbReference type="Gramene" id="AET5Gv20646800.12">
    <property type="protein sequence ID" value="AET5Gv20646800.12"/>
    <property type="gene ID" value="AET5Gv20646800"/>
</dbReference>